<name>A0A4Z1NIQ4_9PEZI</name>
<keyword evidence="2" id="KW-1185">Reference proteome</keyword>
<gene>
    <name evidence="1" type="ORF">E6O75_ATG09478</name>
</gene>
<proteinExistence type="predicted"/>
<evidence type="ECO:0000313" key="1">
    <source>
        <dbReference type="EMBL" id="TID14399.1"/>
    </source>
</evidence>
<protein>
    <submittedName>
        <fullName evidence="1">Uncharacterized protein</fullName>
    </submittedName>
</protein>
<dbReference type="EMBL" id="SNSC02000023">
    <property type="protein sequence ID" value="TID14399.1"/>
    <property type="molecule type" value="Genomic_DNA"/>
</dbReference>
<organism evidence="1 2">
    <name type="scientific">Venturia nashicola</name>
    <dbReference type="NCBI Taxonomy" id="86259"/>
    <lineage>
        <taxon>Eukaryota</taxon>
        <taxon>Fungi</taxon>
        <taxon>Dikarya</taxon>
        <taxon>Ascomycota</taxon>
        <taxon>Pezizomycotina</taxon>
        <taxon>Dothideomycetes</taxon>
        <taxon>Pleosporomycetidae</taxon>
        <taxon>Venturiales</taxon>
        <taxon>Venturiaceae</taxon>
        <taxon>Venturia</taxon>
    </lineage>
</organism>
<evidence type="ECO:0000313" key="2">
    <source>
        <dbReference type="Proteomes" id="UP000298493"/>
    </source>
</evidence>
<comment type="caution">
    <text evidence="1">The sequence shown here is derived from an EMBL/GenBank/DDBJ whole genome shotgun (WGS) entry which is preliminary data.</text>
</comment>
<reference evidence="1 2" key="1">
    <citation type="submission" date="2019-04" db="EMBL/GenBank/DDBJ databases">
        <title>High contiguity whole genome sequence and gene annotation resource for two Venturia nashicola isolates.</title>
        <authorList>
            <person name="Prokchorchik M."/>
            <person name="Won K."/>
            <person name="Lee Y."/>
            <person name="Choi E.D."/>
            <person name="Segonzac C."/>
            <person name="Sohn K.H."/>
        </authorList>
    </citation>
    <scope>NUCLEOTIDE SEQUENCE [LARGE SCALE GENOMIC DNA]</scope>
    <source>
        <strain evidence="1 2">PRI2</strain>
    </source>
</reference>
<accession>A0A4Z1NIQ4</accession>
<dbReference type="Proteomes" id="UP000298493">
    <property type="component" value="Unassembled WGS sequence"/>
</dbReference>
<sequence length="182" mass="19717">MAGLQDQDQDQDRDGRMETALVSCCTCCTCSTNTSGDEADREQQMQKEMRIEQAAGGRQRLKCGRWTGHRSVVKTAMVWGRCGYCRRRDSMDCGFSVDGRGGGVGEELGRRQLREQAGVVDISGIGQHQQAGSKDCSSGSSEIWGVSAASSDLEETSNVGEEARKLAFAWAWGEADPYTGST</sequence>
<dbReference type="AlphaFoldDB" id="A0A4Z1NIQ4"/>